<name>A0A0F7PA69_9EURY</name>
<dbReference type="HOGENOM" id="CLU_017428_1_0_2"/>
<evidence type="ECO:0000313" key="5">
    <source>
        <dbReference type="Proteomes" id="UP000069906"/>
    </source>
</evidence>
<dbReference type="InterPro" id="IPR050921">
    <property type="entry name" value="T4SS_GSP_E_ATPase"/>
</dbReference>
<dbReference type="KEGG" id="hsu:HLASF_0594"/>
<dbReference type="PANTHER" id="PTHR30486">
    <property type="entry name" value="TWITCHING MOTILITY PROTEIN PILT"/>
    <property type="match status" value="1"/>
</dbReference>
<feature type="compositionally biased region" description="Basic and acidic residues" evidence="2">
    <location>
        <begin position="585"/>
        <end position="598"/>
    </location>
</feature>
<dbReference type="RefSeq" id="WP_050047891.1">
    <property type="nucleotide sequence ID" value="NZ_CP008874.1"/>
</dbReference>
<accession>A0A0F7PA69</accession>
<dbReference type="Gene3D" id="3.30.450.380">
    <property type="match status" value="1"/>
</dbReference>
<feature type="domain" description="Bacterial type II secretion system protein E" evidence="3">
    <location>
        <begin position="256"/>
        <end position="514"/>
    </location>
</feature>
<dbReference type="Proteomes" id="UP000069906">
    <property type="component" value="Chromosome"/>
</dbReference>
<dbReference type="OrthoDB" id="31341at2157"/>
<comment type="similarity">
    <text evidence="1">Belongs to the GSP E family.</text>
</comment>
<dbReference type="PANTHER" id="PTHR30486:SF6">
    <property type="entry name" value="TYPE IV PILUS RETRACTATION ATPASE PILT"/>
    <property type="match status" value="1"/>
</dbReference>
<dbReference type="PATRIC" id="fig|1604004.4.peg.622"/>
<protein>
    <submittedName>
        <fullName evidence="4">Type II/IV secretion system protein VirB11</fullName>
    </submittedName>
</protein>
<keyword evidence="5" id="KW-1185">Reference proteome</keyword>
<evidence type="ECO:0000256" key="1">
    <source>
        <dbReference type="ARBA" id="ARBA00006611"/>
    </source>
</evidence>
<feature type="region of interest" description="Disordered" evidence="2">
    <location>
        <begin position="585"/>
        <end position="606"/>
    </location>
</feature>
<dbReference type="Gene3D" id="3.40.50.300">
    <property type="entry name" value="P-loop containing nucleotide triphosphate hydrolases"/>
    <property type="match status" value="1"/>
</dbReference>
<sequence length="606" mass="63425">MMSESEDATACACEHEFVDDALVVDAAPCPGDGDLRGAPACRAAVVRSLRERPVTVVRVELEGVAFTYEGDAATLLSVTGAFAARVAGPDPGLAERTERRPLAAARDATGRVGPVAELAAETGFDRYADSDDLGSHLRRTVGPTIAAARIDPVPPPAASIVSTRVLDSGATARVYEVDDDRRYHLEPLEYTFGSDAFGTLVQAHAELATHEPGRRAAHDAVATVATPDQPLTALGRVLAKHSRGYGVLDDLFADQRIDEVYVNAPADETSLSVRLEGRTMQTNVRLTERGAKLVASRIRMESGRAFSRADPTVDALLEDVGGRDAVRVAGVQPPASDGLAFAFRAEATDEWRLSTLVEVGTMSIDAAGFLSTAMARGAAVLVAGPRGGGKTTLASALLWELPREERILAIEDTPELPLRALQTAGRDAQRLRAAPDDDTALSPAAALRTALRLGDGALAVGEVRGPEAAVLYEAMRVGAASSAVLGTIHGEGADGVRERVVSDLGVPASSFRTTDLVVTIVPDGSARRIASIEEITDGGPRSLFELGPDGVDATGRIERGNSEFVASIAGPAESYADVRSLIDERTRTVSDSSGRDDGPGIGAMPS</sequence>
<dbReference type="EMBL" id="CP008874">
    <property type="protein sequence ID" value="AKH97090.1"/>
    <property type="molecule type" value="Genomic_DNA"/>
</dbReference>
<dbReference type="InterPro" id="IPR027417">
    <property type="entry name" value="P-loop_NTPase"/>
</dbReference>
<evidence type="ECO:0000259" key="3">
    <source>
        <dbReference type="Pfam" id="PF00437"/>
    </source>
</evidence>
<reference evidence="4 5" key="1">
    <citation type="journal article" date="2015" name="ISME J.">
        <title>Elemental sulfur and acetate can support life of a novel strictly anaerobic haloarchaeon.</title>
        <authorList>
            <person name="Sorokin D.Y."/>
            <person name="Kublanov I.V."/>
            <person name="Gavrilov S.N."/>
            <person name="Rojo D."/>
            <person name="Roman P."/>
            <person name="Golyshin P.N."/>
            <person name="Slepak V.Z."/>
            <person name="Smedile F."/>
            <person name="Ferrer M."/>
            <person name="Messina E."/>
            <person name="La Cono V."/>
            <person name="Yakimov M.M."/>
        </authorList>
    </citation>
    <scope>NUCLEOTIDE SEQUENCE [LARGE SCALE GENOMIC DNA]</scope>
    <source>
        <strain evidence="4 5">HSR2</strain>
    </source>
</reference>
<dbReference type="Pfam" id="PF00437">
    <property type="entry name" value="T2SSE"/>
    <property type="match status" value="1"/>
</dbReference>
<dbReference type="GO" id="GO:0016887">
    <property type="term" value="F:ATP hydrolysis activity"/>
    <property type="evidence" value="ECO:0007669"/>
    <property type="project" value="InterPro"/>
</dbReference>
<organism evidence="4 5">
    <name type="scientific">Halanaeroarchaeum sulfurireducens</name>
    <dbReference type="NCBI Taxonomy" id="1604004"/>
    <lineage>
        <taxon>Archaea</taxon>
        <taxon>Methanobacteriati</taxon>
        <taxon>Methanobacteriota</taxon>
        <taxon>Stenosarchaea group</taxon>
        <taxon>Halobacteria</taxon>
        <taxon>Halobacteriales</taxon>
        <taxon>Halobacteriaceae</taxon>
        <taxon>Halanaeroarchaeum</taxon>
    </lineage>
</organism>
<dbReference type="SUPFAM" id="SSF52540">
    <property type="entry name" value="P-loop containing nucleoside triphosphate hydrolases"/>
    <property type="match status" value="1"/>
</dbReference>
<evidence type="ECO:0000313" key="4">
    <source>
        <dbReference type="EMBL" id="AKH97090.1"/>
    </source>
</evidence>
<evidence type="ECO:0000256" key="2">
    <source>
        <dbReference type="SAM" id="MobiDB-lite"/>
    </source>
</evidence>
<proteinExistence type="inferred from homology"/>
<dbReference type="AlphaFoldDB" id="A0A0F7PA69"/>
<dbReference type="GeneID" id="25158787"/>
<gene>
    <name evidence="4" type="ORF">HLASF_0594</name>
</gene>
<dbReference type="InterPro" id="IPR001482">
    <property type="entry name" value="T2SS/T4SS_dom"/>
</dbReference>